<feature type="compositionally biased region" description="Low complexity" evidence="15">
    <location>
        <begin position="698"/>
        <end position="707"/>
    </location>
</feature>
<feature type="compositionally biased region" description="Polar residues" evidence="15">
    <location>
        <begin position="265"/>
        <end position="284"/>
    </location>
</feature>
<dbReference type="InterPro" id="IPR001478">
    <property type="entry name" value="PDZ"/>
</dbReference>
<feature type="compositionally biased region" description="Low complexity" evidence="15">
    <location>
        <begin position="2258"/>
        <end position="2276"/>
    </location>
</feature>
<evidence type="ECO:0000259" key="17">
    <source>
        <dbReference type="PROSITE" id="PS50106"/>
    </source>
</evidence>
<feature type="region of interest" description="Disordered" evidence="15">
    <location>
        <begin position="2521"/>
        <end position="2578"/>
    </location>
</feature>
<evidence type="ECO:0000256" key="8">
    <source>
        <dbReference type="ARBA" id="ARBA00022679"/>
    </source>
</evidence>
<feature type="domain" description="AGC-kinase C-terminal" evidence="18">
    <location>
        <begin position="1492"/>
        <end position="1560"/>
    </location>
</feature>
<comment type="catalytic activity">
    <reaction evidence="13">
        <text>L-threonyl-[protein] + ATP = O-phospho-L-threonyl-[protein] + ADP + H(+)</text>
        <dbReference type="Rhea" id="RHEA:46608"/>
        <dbReference type="Rhea" id="RHEA-COMP:11060"/>
        <dbReference type="Rhea" id="RHEA-COMP:11605"/>
        <dbReference type="ChEBI" id="CHEBI:15378"/>
        <dbReference type="ChEBI" id="CHEBI:30013"/>
        <dbReference type="ChEBI" id="CHEBI:30616"/>
        <dbReference type="ChEBI" id="CHEBI:61977"/>
        <dbReference type="ChEBI" id="CHEBI:456216"/>
        <dbReference type="EC" id="2.7.11.1"/>
    </reaction>
</comment>
<dbReference type="Gene3D" id="3.30.200.20">
    <property type="entry name" value="Phosphorylase Kinase, domain 1"/>
    <property type="match status" value="1"/>
</dbReference>
<comment type="subcellular location">
    <subcellularLocation>
        <location evidence="2">Cytoplasm</location>
    </subcellularLocation>
</comment>
<feature type="compositionally biased region" description="Polar residues" evidence="15">
    <location>
        <begin position="1974"/>
        <end position="1989"/>
    </location>
</feature>
<evidence type="ECO:0000256" key="10">
    <source>
        <dbReference type="ARBA" id="ARBA00022777"/>
    </source>
</evidence>
<feature type="region of interest" description="Disordered" evidence="15">
    <location>
        <begin position="1577"/>
        <end position="1653"/>
    </location>
</feature>
<dbReference type="PANTHER" id="PTHR24356:SF414">
    <property type="entry name" value="NON-SPECIFIC SERINE_THREONINE PROTEIN KINASE"/>
    <property type="match status" value="1"/>
</dbReference>
<feature type="region of interest" description="Disordered" evidence="15">
    <location>
        <begin position="850"/>
        <end position="884"/>
    </location>
</feature>
<dbReference type="SMART" id="SM00220">
    <property type="entry name" value="S_TKc"/>
    <property type="match status" value="1"/>
</dbReference>
<feature type="compositionally biased region" description="Polar residues" evidence="15">
    <location>
        <begin position="2231"/>
        <end position="2242"/>
    </location>
</feature>
<dbReference type="InterPro" id="IPR000719">
    <property type="entry name" value="Prot_kinase_dom"/>
</dbReference>
<dbReference type="FunFam" id="2.30.42.10:FF:000008">
    <property type="entry name" value="microtubule-associated serine/threonine-protein kinase 4 isoform X2"/>
    <property type="match status" value="1"/>
</dbReference>
<dbReference type="Proteomes" id="UP001497525">
    <property type="component" value="Unassembled WGS sequence"/>
</dbReference>
<dbReference type="SUPFAM" id="SSF56112">
    <property type="entry name" value="Protein kinase-like (PK-like)"/>
    <property type="match status" value="1"/>
</dbReference>
<dbReference type="FunFam" id="1.10.510.10:FF:000012">
    <property type="entry name" value="microtubule-associated serine/threonine-protein kinase 2 isoform X1"/>
    <property type="match status" value="1"/>
</dbReference>
<dbReference type="FunFam" id="3.30.200.20:FF:000012">
    <property type="entry name" value="microtubule-associated serine/threonine-protein kinase 2 isoform X1"/>
    <property type="match status" value="1"/>
</dbReference>
<dbReference type="GO" id="GO:0005524">
    <property type="term" value="F:ATP binding"/>
    <property type="evidence" value="ECO:0007669"/>
    <property type="project" value="UniProtKB-KW"/>
</dbReference>
<dbReference type="Gene3D" id="1.10.510.10">
    <property type="entry name" value="Transferase(Phosphotransferase) domain 1"/>
    <property type="match status" value="1"/>
</dbReference>
<dbReference type="InterPro" id="IPR011009">
    <property type="entry name" value="Kinase-like_dom_sf"/>
</dbReference>
<dbReference type="InterPro" id="IPR015022">
    <property type="entry name" value="MAST_pre-PK_dom"/>
</dbReference>
<feature type="compositionally biased region" description="Basic and acidic residues" evidence="15">
    <location>
        <begin position="1582"/>
        <end position="1591"/>
    </location>
</feature>
<accession>A0AAV2TS20</accession>
<feature type="compositionally biased region" description="Low complexity" evidence="15">
    <location>
        <begin position="815"/>
        <end position="829"/>
    </location>
</feature>
<comment type="similarity">
    <text evidence="3">Belongs to the protein kinase superfamily. AGC Ser/Thr protein kinase family.</text>
</comment>
<keyword evidence="7" id="KW-0597">Phosphoprotein</keyword>
<evidence type="ECO:0000256" key="3">
    <source>
        <dbReference type="ARBA" id="ARBA00009903"/>
    </source>
</evidence>
<feature type="compositionally biased region" description="Basic and acidic residues" evidence="15">
    <location>
        <begin position="1858"/>
        <end position="1870"/>
    </location>
</feature>
<feature type="compositionally biased region" description="Polar residues" evidence="15">
    <location>
        <begin position="1871"/>
        <end position="1897"/>
    </location>
</feature>
<evidence type="ECO:0000259" key="16">
    <source>
        <dbReference type="PROSITE" id="PS50011"/>
    </source>
</evidence>
<evidence type="ECO:0000256" key="5">
    <source>
        <dbReference type="ARBA" id="ARBA00022490"/>
    </source>
</evidence>
<dbReference type="Pfam" id="PF00069">
    <property type="entry name" value="Pkinase"/>
    <property type="match status" value="1"/>
</dbReference>
<evidence type="ECO:0000256" key="15">
    <source>
        <dbReference type="SAM" id="MobiDB-lite"/>
    </source>
</evidence>
<dbReference type="GO" id="GO:0005737">
    <property type="term" value="C:cytoplasm"/>
    <property type="evidence" value="ECO:0007669"/>
    <property type="project" value="UniProtKB-SubCell"/>
</dbReference>
<feature type="compositionally biased region" description="Polar residues" evidence="15">
    <location>
        <begin position="223"/>
        <end position="239"/>
    </location>
</feature>
<feature type="region of interest" description="Disordered" evidence="15">
    <location>
        <begin position="2663"/>
        <end position="2684"/>
    </location>
</feature>
<evidence type="ECO:0000256" key="9">
    <source>
        <dbReference type="ARBA" id="ARBA00022741"/>
    </source>
</evidence>
<feature type="region of interest" description="Disordered" evidence="15">
    <location>
        <begin position="2429"/>
        <end position="2492"/>
    </location>
</feature>
<evidence type="ECO:0000256" key="13">
    <source>
        <dbReference type="ARBA" id="ARBA00047899"/>
    </source>
</evidence>
<dbReference type="SUPFAM" id="SSF140482">
    <property type="entry name" value="MAST3 pre-PK domain-like"/>
    <property type="match status" value="1"/>
</dbReference>
<feature type="compositionally biased region" description="Polar residues" evidence="15">
    <location>
        <begin position="2669"/>
        <end position="2678"/>
    </location>
</feature>
<evidence type="ECO:0000256" key="12">
    <source>
        <dbReference type="ARBA" id="ARBA00022842"/>
    </source>
</evidence>
<evidence type="ECO:0000256" key="2">
    <source>
        <dbReference type="ARBA" id="ARBA00004496"/>
    </source>
</evidence>
<reference evidence="19" key="1">
    <citation type="submission" date="2024-06" db="EMBL/GenBank/DDBJ databases">
        <authorList>
            <person name="Liu X."/>
            <person name="Lenzi L."/>
            <person name="Haldenby T S."/>
            <person name="Uol C."/>
        </authorList>
    </citation>
    <scope>NUCLEOTIDE SEQUENCE</scope>
</reference>
<feature type="compositionally biased region" description="Polar residues" evidence="15">
    <location>
        <begin position="1833"/>
        <end position="1845"/>
    </location>
</feature>
<dbReference type="PROSITE" id="PS00108">
    <property type="entry name" value="PROTEIN_KINASE_ST"/>
    <property type="match status" value="1"/>
</dbReference>
<feature type="compositionally biased region" description="Basic and acidic residues" evidence="15">
    <location>
        <begin position="1712"/>
        <end position="1723"/>
    </location>
</feature>
<evidence type="ECO:0000256" key="4">
    <source>
        <dbReference type="ARBA" id="ARBA00012513"/>
    </source>
</evidence>
<feature type="region of interest" description="Disordered" evidence="15">
    <location>
        <begin position="1816"/>
        <end position="1897"/>
    </location>
</feature>
<protein>
    <recommendedName>
        <fullName evidence="4">non-specific serine/threonine protein kinase</fullName>
        <ecNumber evidence="4">2.7.11.1</ecNumber>
    </recommendedName>
</protein>
<evidence type="ECO:0000256" key="14">
    <source>
        <dbReference type="ARBA" id="ARBA00048679"/>
    </source>
</evidence>
<feature type="compositionally biased region" description="Low complexity" evidence="15">
    <location>
        <begin position="1600"/>
        <end position="1633"/>
    </location>
</feature>
<feature type="compositionally biased region" description="Basic and acidic residues" evidence="15">
    <location>
        <begin position="782"/>
        <end position="791"/>
    </location>
</feature>
<dbReference type="FunFam" id="1.20.1480.20:FF:000001">
    <property type="entry name" value="microtubule-associated serine/threonine-protein kinase 4 isoform X1"/>
    <property type="match status" value="1"/>
</dbReference>
<feature type="compositionally biased region" description="Low complexity" evidence="15">
    <location>
        <begin position="2457"/>
        <end position="2489"/>
    </location>
</feature>
<dbReference type="PROSITE" id="PS50011">
    <property type="entry name" value="PROTEIN_KINASE_DOM"/>
    <property type="match status" value="1"/>
</dbReference>
<feature type="region of interest" description="Disordered" evidence="15">
    <location>
        <begin position="223"/>
        <end position="386"/>
    </location>
</feature>
<evidence type="ECO:0000256" key="11">
    <source>
        <dbReference type="ARBA" id="ARBA00022840"/>
    </source>
</evidence>
<feature type="compositionally biased region" description="Polar residues" evidence="15">
    <location>
        <begin position="1641"/>
        <end position="1653"/>
    </location>
</feature>
<feature type="compositionally biased region" description="Polar residues" evidence="15">
    <location>
        <begin position="2558"/>
        <end position="2573"/>
    </location>
</feature>
<evidence type="ECO:0000256" key="1">
    <source>
        <dbReference type="ARBA" id="ARBA00001946"/>
    </source>
</evidence>
<feature type="region of interest" description="Disordered" evidence="15">
    <location>
        <begin position="759"/>
        <end position="801"/>
    </location>
</feature>
<comment type="caution">
    <text evidence="19">The sequence shown here is derived from an EMBL/GenBank/DDBJ whole genome shotgun (WGS) entry which is preliminary data.</text>
</comment>
<feature type="compositionally biased region" description="Polar residues" evidence="15">
    <location>
        <begin position="2521"/>
        <end position="2530"/>
    </location>
</feature>
<feature type="compositionally biased region" description="Low complexity" evidence="15">
    <location>
        <begin position="850"/>
        <end position="862"/>
    </location>
</feature>
<feature type="compositionally biased region" description="Basic residues" evidence="15">
    <location>
        <begin position="2277"/>
        <end position="2292"/>
    </location>
</feature>
<keyword evidence="9" id="KW-0547">Nucleotide-binding</keyword>
<keyword evidence="5" id="KW-0963">Cytoplasm</keyword>
<feature type="domain" description="PDZ" evidence="17">
    <location>
        <begin position="2096"/>
        <end position="2184"/>
    </location>
</feature>
<organism evidence="19 20">
    <name type="scientific">Calicophoron daubneyi</name>
    <name type="common">Rumen fluke</name>
    <name type="synonym">Paramphistomum daubneyi</name>
    <dbReference type="NCBI Taxonomy" id="300641"/>
    <lineage>
        <taxon>Eukaryota</taxon>
        <taxon>Metazoa</taxon>
        <taxon>Spiralia</taxon>
        <taxon>Lophotrochozoa</taxon>
        <taxon>Platyhelminthes</taxon>
        <taxon>Trematoda</taxon>
        <taxon>Digenea</taxon>
        <taxon>Plagiorchiida</taxon>
        <taxon>Pronocephalata</taxon>
        <taxon>Paramphistomoidea</taxon>
        <taxon>Paramphistomidae</taxon>
        <taxon>Calicophoron</taxon>
    </lineage>
</organism>
<dbReference type="SMART" id="SM00228">
    <property type="entry name" value="PDZ"/>
    <property type="match status" value="1"/>
</dbReference>
<feature type="region of interest" description="Disordered" evidence="15">
    <location>
        <begin position="2028"/>
        <end position="2049"/>
    </location>
</feature>
<feature type="region of interest" description="Disordered" evidence="15">
    <location>
        <begin position="2372"/>
        <end position="2392"/>
    </location>
</feature>
<dbReference type="Pfam" id="PF17820">
    <property type="entry name" value="PDZ_6"/>
    <property type="match status" value="1"/>
</dbReference>
<keyword evidence="6" id="KW-0723">Serine/threonine-protein kinase</keyword>
<dbReference type="Pfam" id="PF08926">
    <property type="entry name" value="DUF1908"/>
    <property type="match status" value="1"/>
</dbReference>
<feature type="compositionally biased region" description="Low complexity" evidence="15">
    <location>
        <begin position="1942"/>
        <end position="1973"/>
    </location>
</feature>
<dbReference type="InterPro" id="IPR041489">
    <property type="entry name" value="PDZ_6"/>
</dbReference>
<dbReference type="SUPFAM" id="SSF50156">
    <property type="entry name" value="PDZ domain-like"/>
    <property type="match status" value="1"/>
</dbReference>
<feature type="compositionally biased region" description="Polar residues" evidence="15">
    <location>
        <begin position="313"/>
        <end position="339"/>
    </location>
</feature>
<feature type="compositionally biased region" description="Polar residues" evidence="15">
    <location>
        <begin position="2028"/>
        <end position="2038"/>
    </location>
</feature>
<keyword evidence="12" id="KW-0460">Magnesium</keyword>
<keyword evidence="10" id="KW-0418">Kinase</keyword>
<feature type="region of interest" description="Disordered" evidence="15">
    <location>
        <begin position="689"/>
        <end position="708"/>
    </location>
</feature>
<feature type="region of interest" description="Disordered" evidence="15">
    <location>
        <begin position="582"/>
        <end position="607"/>
    </location>
</feature>
<feature type="compositionally biased region" description="Low complexity" evidence="15">
    <location>
        <begin position="583"/>
        <end position="595"/>
    </location>
</feature>
<dbReference type="InterPro" id="IPR037711">
    <property type="entry name" value="MAST"/>
</dbReference>
<feature type="compositionally biased region" description="Basic and acidic residues" evidence="15">
    <location>
        <begin position="1"/>
        <end position="16"/>
    </location>
</feature>
<dbReference type="GO" id="GO:0000287">
    <property type="term" value="F:magnesium ion binding"/>
    <property type="evidence" value="ECO:0007669"/>
    <property type="project" value="InterPro"/>
</dbReference>
<feature type="compositionally biased region" description="Low complexity" evidence="15">
    <location>
        <begin position="1543"/>
        <end position="1558"/>
    </location>
</feature>
<dbReference type="GO" id="GO:0004674">
    <property type="term" value="F:protein serine/threonine kinase activity"/>
    <property type="evidence" value="ECO:0007669"/>
    <property type="project" value="UniProtKB-KW"/>
</dbReference>
<dbReference type="Gene3D" id="2.30.42.10">
    <property type="match status" value="1"/>
</dbReference>
<sequence>MSGNSEEERYESKSQEIRQGCPNRLPADRHLLNVDIADSVIRVRNRRSLRLSPGFLTPSGCSSPQILSELRINLNRPTPEARLRLIQFLQEIHLERIIETLPDDCTLDSLLQLSDEQLRNEFAECLSPSEFQLLVSGLRQLTPSKQHIPIPLPTPRRNSDWSSFAARCSKGLGTSHSGCQLASGRSPLSTPADARSVHSGNRSPIPPEVILRRDLHSLRCLTRTSTEGTEPKFSNSGSYHFSGGGASSRSRFLLGGGIGLRTRSPNSQPSSLQSTVHRASSLGANDSRRSDPYKRPSSILVPGRSERSGEEINCSSFPVASSPASGTVDASTARLSSPNFFARGHSPSSLREPSPNRLDSVSPRKPFTDSNSSINAPPIRPPQSDIASSYISSSVRGRTPILYRQNTFNSQFSPSLSTHGQILFGGHSVSSNLLRMKHSSIGQSAPNLITHWRESNPYIGANHASAAGSYNRDLPIDDFCEPVSSSAVVTTTNGMSSSCTCSHRIAGVDPNIVGGACLAPLNASTHVTSAGGVALIQALHVSTSLASVPTTTTQHGGRPSFPFSAQQRSLLMATGPGSGSGGSSCSCMADHSSSSPTQSGGPDSPVSAAIMVNANRPACYFSTSHDSDPHPAPLDELLNVSSVPAGFGDSFTSTAGGAYSRRPRMHSETETPLTTNGILDSYPVPSYKRLSSESGIHSSASRRASSSLMPSRLIPNCVGCGASLDQSESPPMEKKQTVSSRLRADNKRLLEHRRWSLASLPSSGYGTNTPESGSNLSRSRCSSKDNVHTDQPHAAAQICPHSTHSPSMVPYTPLSVSSVSPSSPGAASSLTKPPFSKPFMAARNKTLSCAMSQSSSVRSASSGIHPSSEEKSSDEGPSSLQPVVTDTSLPVGLCTASPQPRALSPLCASCLASIAADKRSVSQNPAGTIERMEPPIPSPFLPSRGLRTRSHSLSPVRSSSGEQEILLRNNLYRERFPKASAQMQERLIRLVDELEHENTVSWPATARFVHYQVEQHARDCLQKALSGLVTCHYFYEMTENLEKLIEDTRTRDPDCVPKVVALVRRLLLIIARPARLLECLEFDPDEFYQMLEVAEDQVRRQANMMGETDEPMGGRGEIVLTDVPMYIISKLGLDKTVLEGEHYGAHDGDHSEYHPSFDSCEIVQPNDELLSVRRKSSSDVLPAADRIKKGELKPSVSVGTGVPPRPPCEADFEQIKLISNGAYGAVYLVRHRVTRQRFAMKKIRKHHLQLRNQVEQVFAERDIMSFADNPFVVSLCCTFETKKCLCMVMEYVEGGDCATLLKHIGGPLPLDLVRMYFAETVLALEYLHNYGIVHRDLKPDNLLITHEGHIKLTDFGLSRIGLMNLATNLYEKNLDLDCKMFRDKQVFGTPEYIAPEVILRQGYGKPVDWWSMGIILYEFLVGCVPFSGESIEDLFSQIVTAPIEWPEEEDFRVPDEAVEIISLLLERDPLLRLGTVGGAAEVKEAKFFEGPPAVDWNNLLRQKAAFVPQLEHDEDTSYFDPRTDRYHHDLEDDEDICFQPDSVSVSGCSSPVPPCSDSTRASSTYEPCIASPVVRRPAASRLGREKLQQTRDRRRCHSLGDPSAAAAGVGVSDGSGPDSQISSQYSYESSSASHGLHDFTKSSSSSRPGSQNAELMTNTLTAESAASRTALHMLQNLNLESKYPCERSARHRSPFGSDEIHPQEDESSDSSNESHPDESEGIRTRNVFHSFASYSPRFSVVLEQARLAEMLASADDSTTNRGRKVSCGSELFRSDNHEICGRTHSRASSASSEGPRRPDSSLIARSLESHMHVDSIKTESVLPKEANAVQEPLHSTTTDSPTAQTVIPKVTPPVLIDRSGKFQGDHHRSVTTDLSSPVASSNDAMRKSTSNSSLELSQHGSLAYQSSCSSSDFESTAVHKGPLVGVSKPDTSHSIVNYSAHSTEPSRVTSSSSSSSLSLTTLTPPAPTNPSSTNEGRTAANNHPKTVWNEGNSVLSIDATSSGWYTPASRPVSESLPKPVTHWNPPSTAPVTHQQATNIPKPPSGLPQTPLVVLTTPGSSATTEYPHDSINEHHSESMGDVSMSPGLRSADRRSGPIVIHKGRWGYGFTIRAIRVYFGSTNAYTLHHLVLSVDQRGPAQRAGLREGDLITSVNGISTLGMFHTQVVKLILQSGAVLRLTATPIHQSSIRSDGPWRPSGRLVARGLATARQALPDQSSKSDKSYGKKSTSKCSPRSVDSSPFAQPSLARVDPGDSSADSAPTSRRTAPTRSTPATQRTPRRLTIRETRHRNVGSKKPADATPPHSDAAGSAVVPSSSCFVQKAEDTEQPISQIRIRPIESAKVPISAKSAAKSYGVATAQRFGIPMNQVCSPPPPTGVNQSSNQLHPSTHRRSIEKPLIRQLSERQHRAMLAAATSVNPLTTSSLAAGRQPMVGMSSSSGSPFNPRIESTQQHHHHSSPAQGSPGSSSSVGSSGWCSGGDSSSNSSPNSSKTGLFPASSNTAYSQSPAALYPLAPFPLTPTSQISDHSSFQPPACPSPGSQQPVAQLGGAIDPTPPQPLYSTAGPSPSPVQLRNSDPAGPVTVLSHPPSEFSRAVHETTNTQVILRHPPQNPDNLAAHASALISSGQVRLRRRSHMFAVQHVASPSSPAANSGAEAIEHCDSGDIIYLPSSPSTPSQSVRRTDRQ</sequence>
<feature type="domain" description="Protein kinase" evidence="16">
    <location>
        <begin position="1212"/>
        <end position="1488"/>
    </location>
</feature>
<gene>
    <name evidence="19" type="ORF">CDAUBV1_LOCUS13584</name>
</gene>
<dbReference type="InterPro" id="IPR050236">
    <property type="entry name" value="Ser_Thr_kinase_AGC"/>
</dbReference>
<feature type="compositionally biased region" description="Polar residues" evidence="15">
    <location>
        <begin position="759"/>
        <end position="771"/>
    </location>
</feature>
<feature type="compositionally biased region" description="Polar residues" evidence="15">
    <location>
        <begin position="2376"/>
        <end position="2386"/>
    </location>
</feature>
<dbReference type="InterPro" id="IPR036034">
    <property type="entry name" value="PDZ_sf"/>
</dbReference>
<dbReference type="InterPro" id="IPR000961">
    <property type="entry name" value="AGC-kinase_C"/>
</dbReference>
<evidence type="ECO:0000256" key="7">
    <source>
        <dbReference type="ARBA" id="ARBA00022553"/>
    </source>
</evidence>
<dbReference type="CDD" id="cd05609">
    <property type="entry name" value="STKc_MAST"/>
    <property type="match status" value="1"/>
</dbReference>
<evidence type="ECO:0000259" key="18">
    <source>
        <dbReference type="PROSITE" id="PS51285"/>
    </source>
</evidence>
<feature type="region of interest" description="Disordered" evidence="15">
    <location>
        <begin position="814"/>
        <end position="836"/>
    </location>
</feature>
<comment type="catalytic activity">
    <reaction evidence="14">
        <text>L-seryl-[protein] + ATP = O-phospho-L-seryl-[protein] + ADP + H(+)</text>
        <dbReference type="Rhea" id="RHEA:17989"/>
        <dbReference type="Rhea" id="RHEA-COMP:9863"/>
        <dbReference type="Rhea" id="RHEA-COMP:11604"/>
        <dbReference type="ChEBI" id="CHEBI:15378"/>
        <dbReference type="ChEBI" id="CHEBI:29999"/>
        <dbReference type="ChEBI" id="CHEBI:30616"/>
        <dbReference type="ChEBI" id="CHEBI:83421"/>
        <dbReference type="ChEBI" id="CHEBI:456216"/>
        <dbReference type="EC" id="2.7.11.1"/>
    </reaction>
</comment>
<keyword evidence="8" id="KW-0808">Transferase</keyword>
<evidence type="ECO:0000313" key="20">
    <source>
        <dbReference type="Proteomes" id="UP001497525"/>
    </source>
</evidence>
<dbReference type="Gene3D" id="1.20.1480.20">
    <property type="entry name" value="MAST3 pre-PK domain-like"/>
    <property type="match status" value="1"/>
</dbReference>
<dbReference type="PROSITE" id="PS50106">
    <property type="entry name" value="PDZ"/>
    <property type="match status" value="1"/>
</dbReference>
<evidence type="ECO:0000256" key="6">
    <source>
        <dbReference type="ARBA" id="ARBA00022527"/>
    </source>
</evidence>
<feature type="region of interest" description="Disordered" evidence="15">
    <location>
        <begin position="1939"/>
        <end position="1989"/>
    </location>
</feature>
<evidence type="ECO:0000313" key="19">
    <source>
        <dbReference type="EMBL" id="CAL5138776.1"/>
    </source>
</evidence>
<feature type="region of interest" description="Disordered" evidence="15">
    <location>
        <begin position="1543"/>
        <end position="1563"/>
    </location>
</feature>
<dbReference type="PROSITE" id="PS51285">
    <property type="entry name" value="AGC_KINASE_CTER"/>
    <property type="match status" value="1"/>
</dbReference>
<feature type="region of interest" description="Disordered" evidence="15">
    <location>
        <begin position="2071"/>
        <end position="2091"/>
    </location>
</feature>
<feature type="region of interest" description="Disordered" evidence="15">
    <location>
        <begin position="2208"/>
        <end position="2312"/>
    </location>
</feature>
<proteinExistence type="inferred from homology"/>
<dbReference type="EC" id="2.7.11.1" evidence="4"/>
<keyword evidence="11" id="KW-0067">ATP-binding</keyword>
<dbReference type="EMBL" id="CAXLJL010000523">
    <property type="protein sequence ID" value="CAL5138776.1"/>
    <property type="molecule type" value="Genomic_DNA"/>
</dbReference>
<dbReference type="PANTHER" id="PTHR24356">
    <property type="entry name" value="SERINE/THREONINE-PROTEIN KINASE"/>
    <property type="match status" value="1"/>
</dbReference>
<dbReference type="GO" id="GO:0035556">
    <property type="term" value="P:intracellular signal transduction"/>
    <property type="evidence" value="ECO:0007669"/>
    <property type="project" value="TreeGrafter"/>
</dbReference>
<feature type="region of interest" description="Disordered" evidence="15">
    <location>
        <begin position="927"/>
        <end position="957"/>
    </location>
</feature>
<name>A0AAV2TS20_CALDB</name>
<feature type="compositionally biased region" description="Basic and acidic residues" evidence="15">
    <location>
        <begin position="731"/>
        <end position="745"/>
    </location>
</feature>
<comment type="cofactor">
    <cofactor evidence="1">
        <name>Mg(2+)</name>
        <dbReference type="ChEBI" id="CHEBI:18420"/>
    </cofactor>
</comment>
<dbReference type="InterPro" id="IPR023142">
    <property type="entry name" value="MAST_pre-PK_dom_sf"/>
</dbReference>
<feature type="region of interest" description="Disordered" evidence="15">
    <location>
        <begin position="179"/>
        <end position="207"/>
    </location>
</feature>
<feature type="region of interest" description="Disordered" evidence="15">
    <location>
        <begin position="1688"/>
        <end position="1723"/>
    </location>
</feature>
<feature type="compositionally biased region" description="Polar residues" evidence="15">
    <location>
        <begin position="875"/>
        <end position="884"/>
    </location>
</feature>
<feature type="region of interest" description="Disordered" evidence="15">
    <location>
        <begin position="654"/>
        <end position="684"/>
    </location>
</feature>
<dbReference type="InterPro" id="IPR008271">
    <property type="entry name" value="Ser/Thr_kinase_AS"/>
</dbReference>
<feature type="region of interest" description="Disordered" evidence="15">
    <location>
        <begin position="722"/>
        <end position="745"/>
    </location>
</feature>
<feature type="region of interest" description="Disordered" evidence="15">
    <location>
        <begin position="1"/>
        <end position="22"/>
    </location>
</feature>